<feature type="region of interest" description="Disordered" evidence="1">
    <location>
        <begin position="106"/>
        <end position="129"/>
    </location>
</feature>
<dbReference type="Proteomes" id="UP000887013">
    <property type="component" value="Unassembled WGS sequence"/>
</dbReference>
<keyword evidence="3" id="KW-1185">Reference proteome</keyword>
<dbReference type="AlphaFoldDB" id="A0A8X6QDD0"/>
<name>A0A8X6QDD0_NEPPI</name>
<organism evidence="2 3">
    <name type="scientific">Nephila pilipes</name>
    <name type="common">Giant wood spider</name>
    <name type="synonym">Nephila maculata</name>
    <dbReference type="NCBI Taxonomy" id="299642"/>
    <lineage>
        <taxon>Eukaryota</taxon>
        <taxon>Metazoa</taxon>
        <taxon>Ecdysozoa</taxon>
        <taxon>Arthropoda</taxon>
        <taxon>Chelicerata</taxon>
        <taxon>Arachnida</taxon>
        <taxon>Araneae</taxon>
        <taxon>Araneomorphae</taxon>
        <taxon>Entelegynae</taxon>
        <taxon>Araneoidea</taxon>
        <taxon>Nephilidae</taxon>
        <taxon>Nephila</taxon>
    </lineage>
</organism>
<dbReference type="EMBL" id="BMAW01031060">
    <property type="protein sequence ID" value="GFU19403.1"/>
    <property type="molecule type" value="Genomic_DNA"/>
</dbReference>
<reference evidence="2" key="1">
    <citation type="submission" date="2020-08" db="EMBL/GenBank/DDBJ databases">
        <title>Multicomponent nature underlies the extraordinary mechanical properties of spider dragline silk.</title>
        <authorList>
            <person name="Kono N."/>
            <person name="Nakamura H."/>
            <person name="Mori M."/>
            <person name="Yoshida Y."/>
            <person name="Ohtoshi R."/>
            <person name="Malay A.D."/>
            <person name="Moran D.A.P."/>
            <person name="Tomita M."/>
            <person name="Numata K."/>
            <person name="Arakawa K."/>
        </authorList>
    </citation>
    <scope>NUCLEOTIDE SEQUENCE</scope>
</reference>
<accession>A0A8X6QDD0</accession>
<evidence type="ECO:0000313" key="3">
    <source>
        <dbReference type="Proteomes" id="UP000887013"/>
    </source>
</evidence>
<evidence type="ECO:0000313" key="2">
    <source>
        <dbReference type="EMBL" id="GFU19403.1"/>
    </source>
</evidence>
<evidence type="ECO:0000256" key="1">
    <source>
        <dbReference type="SAM" id="MobiDB-lite"/>
    </source>
</evidence>
<comment type="caution">
    <text evidence="2">The sequence shown here is derived from an EMBL/GenBank/DDBJ whole genome shotgun (WGS) entry which is preliminary data.</text>
</comment>
<proteinExistence type="predicted"/>
<dbReference type="OrthoDB" id="10455580at2759"/>
<protein>
    <submittedName>
        <fullName evidence="2">Uncharacterized protein</fullName>
    </submittedName>
</protein>
<sequence length="194" mass="21319">MFQLPAFWTFQVKTPPIRYRVVGQEVGNNRIEDFIMTKHPGCDLVRPIRSMFDSFATMLEGLRHRFSLETINLSNFGEGSVYDRCFQDYRRILDANNYEELTRRPINENTPLLDHSGGSSSGGNSNGGTNVLSKIGSTVNTALPVGKAGLIATGATLATGLGIGIKKLVDRTDKKGYVLPHSEFIGPDNPAQTK</sequence>
<gene>
    <name evidence="2" type="ORF">NPIL_31581</name>
</gene>